<dbReference type="GO" id="GO:0003677">
    <property type="term" value="F:DNA binding"/>
    <property type="evidence" value="ECO:0007669"/>
    <property type="project" value="InterPro"/>
</dbReference>
<name>A0A1W6P3J1_9RHOB</name>
<dbReference type="GO" id="GO:0003700">
    <property type="term" value="F:DNA-binding transcription factor activity"/>
    <property type="evidence" value="ECO:0007669"/>
    <property type="project" value="InterPro"/>
</dbReference>
<keyword evidence="3" id="KW-1185">Reference proteome</keyword>
<dbReference type="InterPro" id="IPR000281">
    <property type="entry name" value="HTH_RpiR"/>
</dbReference>
<evidence type="ECO:0000313" key="2">
    <source>
        <dbReference type="EMBL" id="ARO16004.1"/>
    </source>
</evidence>
<proteinExistence type="predicted"/>
<evidence type="ECO:0000259" key="1">
    <source>
        <dbReference type="PROSITE" id="PS51071"/>
    </source>
</evidence>
<keyword evidence="2" id="KW-0614">Plasmid</keyword>
<sequence length="296" mass="31718">MTTPNITQAALARHTDRLSPAMRRVATYLADFPAAAAHTSALQIATATGTSDATVVRTIKALGFAGLPAWRDAVLRAQGDGTTNAGRVRRTLRDLPRSDTQALDTWLTSAAGIISRLHTPSTLSQITRAAASLRAGPRIAIFAQGSARPVGIFVHDMLVRFGFDALLLDRRGADLADQMLLLRPDDSTLMIAVGPPYPEALGVLALLAADRRTPVLIGNAPQWAADARLGPYLDTEGTAPETGNQHLTFKLAFFLMAELLLTALLHERGAQATLALERLDVVRATLDRAPKRPRAK</sequence>
<dbReference type="KEGG" id="kro:BVG79_p1000202"/>
<dbReference type="GO" id="GO:1901135">
    <property type="term" value="P:carbohydrate derivative metabolic process"/>
    <property type="evidence" value="ECO:0007669"/>
    <property type="project" value="InterPro"/>
</dbReference>
<dbReference type="Proteomes" id="UP000242447">
    <property type="component" value="Plasmid unnamed1"/>
</dbReference>
<dbReference type="Pfam" id="PF01418">
    <property type="entry name" value="HTH_6"/>
    <property type="match status" value="1"/>
</dbReference>
<dbReference type="Gene3D" id="1.10.10.10">
    <property type="entry name" value="Winged helix-like DNA-binding domain superfamily/Winged helix DNA-binding domain"/>
    <property type="match status" value="1"/>
</dbReference>
<dbReference type="InterPro" id="IPR036388">
    <property type="entry name" value="WH-like_DNA-bd_sf"/>
</dbReference>
<feature type="domain" description="HTH rpiR-type" evidence="1">
    <location>
        <begin position="5"/>
        <end position="81"/>
    </location>
</feature>
<dbReference type="AlphaFoldDB" id="A0A1W6P3J1"/>
<gene>
    <name evidence="2" type="ORF">BVG79_p1000202</name>
</gene>
<dbReference type="Gene3D" id="3.40.50.10490">
    <property type="entry name" value="Glucose-6-phosphate isomerase like protein, domain 1"/>
    <property type="match status" value="1"/>
</dbReference>
<protein>
    <submittedName>
        <fullName evidence="2">RpiR family transcriptional regulator</fullName>
    </submittedName>
</protein>
<dbReference type="PANTHER" id="PTHR30514:SF18">
    <property type="entry name" value="RPIR-FAMILY TRANSCRIPTIONAL REGULATOR"/>
    <property type="match status" value="1"/>
</dbReference>
<dbReference type="EMBL" id="CP019938">
    <property type="protein sequence ID" value="ARO16004.1"/>
    <property type="molecule type" value="Genomic_DNA"/>
</dbReference>
<geneLocation type="plasmid" evidence="2">
    <name>unnamed1</name>
</geneLocation>
<dbReference type="SUPFAM" id="SSF53697">
    <property type="entry name" value="SIS domain"/>
    <property type="match status" value="1"/>
</dbReference>
<dbReference type="PANTHER" id="PTHR30514">
    <property type="entry name" value="GLUCOKINASE"/>
    <property type="match status" value="1"/>
</dbReference>
<organism evidence="2 3">
    <name type="scientific">Ketogulonicigenium robustum</name>
    <dbReference type="NCBI Taxonomy" id="92947"/>
    <lineage>
        <taxon>Bacteria</taxon>
        <taxon>Pseudomonadati</taxon>
        <taxon>Pseudomonadota</taxon>
        <taxon>Alphaproteobacteria</taxon>
        <taxon>Rhodobacterales</taxon>
        <taxon>Roseobacteraceae</taxon>
        <taxon>Ketogulonicigenium</taxon>
    </lineage>
</organism>
<evidence type="ECO:0000313" key="3">
    <source>
        <dbReference type="Proteomes" id="UP000242447"/>
    </source>
</evidence>
<dbReference type="SUPFAM" id="SSF46689">
    <property type="entry name" value="Homeodomain-like"/>
    <property type="match status" value="1"/>
</dbReference>
<dbReference type="InterPro" id="IPR047640">
    <property type="entry name" value="RpiR-like"/>
</dbReference>
<accession>A0A1W6P3J1</accession>
<dbReference type="InterPro" id="IPR009057">
    <property type="entry name" value="Homeodomain-like_sf"/>
</dbReference>
<reference evidence="2 3" key="1">
    <citation type="submission" date="2017-02" db="EMBL/GenBank/DDBJ databases">
        <title>Ketogulonicigenium robustum SPU B003 Genome sequencing and assembly.</title>
        <authorList>
            <person name="Li Y."/>
            <person name="Liu L."/>
            <person name="Wang C."/>
            <person name="Zhang M."/>
            <person name="Zhang T."/>
            <person name="Zhang Y."/>
        </authorList>
    </citation>
    <scope>NUCLEOTIDE SEQUENCE [LARGE SCALE GENOMIC DNA]</scope>
    <source>
        <strain evidence="2 3">SPU_B003</strain>
        <plasmid evidence="2 3">unnamed1</plasmid>
    </source>
</reference>
<dbReference type="InterPro" id="IPR046348">
    <property type="entry name" value="SIS_dom_sf"/>
</dbReference>
<dbReference type="RefSeq" id="WP_198167939.1">
    <property type="nucleotide sequence ID" value="NZ_CP019938.1"/>
</dbReference>
<dbReference type="GO" id="GO:0097367">
    <property type="term" value="F:carbohydrate derivative binding"/>
    <property type="evidence" value="ECO:0007669"/>
    <property type="project" value="InterPro"/>
</dbReference>
<dbReference type="PROSITE" id="PS51071">
    <property type="entry name" value="HTH_RPIR"/>
    <property type="match status" value="1"/>
</dbReference>